<evidence type="ECO:0000313" key="3">
    <source>
        <dbReference type="Proteomes" id="UP000562984"/>
    </source>
</evidence>
<accession>A0A849ACT3</accession>
<feature type="compositionally biased region" description="Low complexity" evidence="1">
    <location>
        <begin position="304"/>
        <end position="314"/>
    </location>
</feature>
<proteinExistence type="predicted"/>
<dbReference type="Proteomes" id="UP000562984">
    <property type="component" value="Unassembled WGS sequence"/>
</dbReference>
<feature type="region of interest" description="Disordered" evidence="1">
    <location>
        <begin position="298"/>
        <end position="334"/>
    </location>
</feature>
<feature type="region of interest" description="Disordered" evidence="1">
    <location>
        <begin position="39"/>
        <end position="65"/>
    </location>
</feature>
<name>A0A849ACT3_9ACTN</name>
<evidence type="ECO:0008006" key="4">
    <source>
        <dbReference type="Google" id="ProtNLM"/>
    </source>
</evidence>
<dbReference type="EMBL" id="JABEND010000015">
    <property type="protein sequence ID" value="NNG37543.1"/>
    <property type="molecule type" value="Genomic_DNA"/>
</dbReference>
<comment type="caution">
    <text evidence="2">The sequence shown here is derived from an EMBL/GenBank/DDBJ whole genome shotgun (WGS) entry which is preliminary data.</text>
</comment>
<dbReference type="RefSeq" id="WP_171201243.1">
    <property type="nucleotide sequence ID" value="NZ_JABEND010000015.1"/>
</dbReference>
<reference evidence="2 3" key="1">
    <citation type="submission" date="2020-05" db="EMBL/GenBank/DDBJ databases">
        <title>Nakamurella sp. DB0629 isolated from air conditioner.</title>
        <authorList>
            <person name="Kim D.H."/>
            <person name="Kim D.-U."/>
        </authorList>
    </citation>
    <scope>NUCLEOTIDE SEQUENCE [LARGE SCALE GENOMIC DNA]</scope>
    <source>
        <strain evidence="2 3">DB0629</strain>
    </source>
</reference>
<protein>
    <recommendedName>
        <fullName evidence="4">Secreted protein</fullName>
    </recommendedName>
</protein>
<dbReference type="AlphaFoldDB" id="A0A849ACT3"/>
<evidence type="ECO:0000256" key="1">
    <source>
        <dbReference type="SAM" id="MobiDB-lite"/>
    </source>
</evidence>
<sequence>MSAATKLSGFAAILLVVVAAAFGVGKAVGPVNASANPATGTMAHSGGDSGSPDSTQAPTAPAVGGLTSSDQGYSLLLAAPTAPSGNPTALRFHIAGPNGRPVTEFDQTHDKQLHLVAVRTDTSGFQHVHPTMDPAGTWTTELNLTPGAWRLFTDFQPTGFGTSVTLGVNLSVPGDYRPSPLPAPNRTAIVDGYTVTLNGDLVAGRMSDLTLNISRGGMPVIDLQPYLGAFGHLVALRANDLAYLHVHPQGEPGDGVTPAGPDITFGATAPSAGSYRLYLDFQHNGVVRTAEFTIAVADGPPAPKNAENAENAENTAVPDDSGPAATTADHGGGH</sequence>
<organism evidence="2 3">
    <name type="scientific">Nakamurella aerolata</name>
    <dbReference type="NCBI Taxonomy" id="1656892"/>
    <lineage>
        <taxon>Bacteria</taxon>
        <taxon>Bacillati</taxon>
        <taxon>Actinomycetota</taxon>
        <taxon>Actinomycetes</taxon>
        <taxon>Nakamurellales</taxon>
        <taxon>Nakamurellaceae</taxon>
        <taxon>Nakamurella</taxon>
    </lineage>
</organism>
<evidence type="ECO:0000313" key="2">
    <source>
        <dbReference type="EMBL" id="NNG37543.1"/>
    </source>
</evidence>
<keyword evidence="3" id="KW-1185">Reference proteome</keyword>
<gene>
    <name evidence="2" type="ORF">HKD39_17935</name>
</gene>